<evidence type="ECO:0000313" key="10">
    <source>
        <dbReference type="EMBL" id="SFV56097.1"/>
    </source>
</evidence>
<evidence type="ECO:0000256" key="4">
    <source>
        <dbReference type="ARBA" id="ARBA00022519"/>
    </source>
</evidence>
<dbReference type="Gene3D" id="1.20.1250.20">
    <property type="entry name" value="MFS general substrate transporter like domains"/>
    <property type="match status" value="2"/>
</dbReference>
<dbReference type="GO" id="GO:0030395">
    <property type="term" value="F:lactose binding"/>
    <property type="evidence" value="ECO:0007669"/>
    <property type="project" value="TreeGrafter"/>
</dbReference>
<dbReference type="GO" id="GO:0005886">
    <property type="term" value="C:plasma membrane"/>
    <property type="evidence" value="ECO:0007669"/>
    <property type="project" value="UniProtKB-SubCell"/>
</dbReference>
<evidence type="ECO:0000256" key="3">
    <source>
        <dbReference type="ARBA" id="ARBA00022475"/>
    </source>
</evidence>
<dbReference type="GO" id="GO:0015528">
    <property type="term" value="F:lactose:proton symporter activity"/>
    <property type="evidence" value="ECO:0007669"/>
    <property type="project" value="TreeGrafter"/>
</dbReference>
<feature type="transmembrane region" description="Helical" evidence="8">
    <location>
        <begin position="350"/>
        <end position="368"/>
    </location>
</feature>
<keyword evidence="4" id="KW-0997">Cell inner membrane</keyword>
<organism evidence="10">
    <name type="scientific">hydrothermal vent metagenome</name>
    <dbReference type="NCBI Taxonomy" id="652676"/>
    <lineage>
        <taxon>unclassified sequences</taxon>
        <taxon>metagenomes</taxon>
        <taxon>ecological metagenomes</taxon>
    </lineage>
</organism>
<dbReference type="EMBL" id="FPHC01000039">
    <property type="protein sequence ID" value="SFV56097.1"/>
    <property type="molecule type" value="Genomic_DNA"/>
</dbReference>
<dbReference type="InterPro" id="IPR036259">
    <property type="entry name" value="MFS_trans_sf"/>
</dbReference>
<evidence type="ECO:0000259" key="9">
    <source>
        <dbReference type="Pfam" id="PF12832"/>
    </source>
</evidence>
<keyword evidence="6 8" id="KW-1133">Transmembrane helix</keyword>
<sequence>MISNSKKLSLLQLEVPLALFYLFYFALVGVYIIFMPKVLLSFGYDNSDVGIIYAAAPFMRFLIPFVFRRYITLDHRVFLISLASTFIASVVFVSTVDSFWLYLVANLLFGASMGIVLPYVETISLQKLSKSRYGKVRLYGSIGFMVIALWLGKILSYPYEALYYLGSMAFLTLLAGTIVAYYDRDTKLATTEENSNFKLLEYPWFWVSVFLMQVGFGGYYSFFTIYETSHGVSLEIVSWMWSFGVICEIAMLYFQGPLLQRNLLTILKLSLLITVLRWLLLYLYPDSTTMIFASQSLHAVSFALYHTASISYVFTIYTQKKLAQQFFLGIAFGLGGSVGAMLAGQIYGEYMFLIESIITLLSFFALLLHNKNRDEKGRVSHATR</sequence>
<evidence type="ECO:0000256" key="6">
    <source>
        <dbReference type="ARBA" id="ARBA00022989"/>
    </source>
</evidence>
<feature type="transmembrane region" description="Helical" evidence="8">
    <location>
        <begin position="203"/>
        <end position="224"/>
    </location>
</feature>
<proteinExistence type="predicted"/>
<feature type="transmembrane region" description="Helical" evidence="8">
    <location>
        <begin position="50"/>
        <end position="67"/>
    </location>
</feature>
<feature type="transmembrane region" description="Helical" evidence="8">
    <location>
        <begin position="138"/>
        <end position="155"/>
    </location>
</feature>
<evidence type="ECO:0000256" key="7">
    <source>
        <dbReference type="ARBA" id="ARBA00023136"/>
    </source>
</evidence>
<evidence type="ECO:0000256" key="8">
    <source>
        <dbReference type="SAM" id="Phobius"/>
    </source>
</evidence>
<dbReference type="Pfam" id="PF12832">
    <property type="entry name" value="MFS_1_like"/>
    <property type="match status" value="1"/>
</dbReference>
<dbReference type="InterPro" id="IPR026032">
    <property type="entry name" value="HcaT-like"/>
</dbReference>
<protein>
    <submittedName>
        <fullName evidence="10">Probable 3-phenylpropionic acid transporter</fullName>
    </submittedName>
</protein>
<keyword evidence="7 8" id="KW-0472">Membrane</keyword>
<gene>
    <name evidence="10" type="ORF">MNB_SV-6-1650</name>
</gene>
<feature type="domain" description="Major facilitator superfamily associated" evidence="9">
    <location>
        <begin position="17"/>
        <end position="349"/>
    </location>
</feature>
<dbReference type="PIRSF" id="PIRSF004925">
    <property type="entry name" value="HcaT"/>
    <property type="match status" value="1"/>
</dbReference>
<feature type="transmembrane region" description="Helical" evidence="8">
    <location>
        <begin position="266"/>
        <end position="284"/>
    </location>
</feature>
<evidence type="ECO:0000256" key="1">
    <source>
        <dbReference type="ARBA" id="ARBA00004429"/>
    </source>
</evidence>
<feature type="transmembrane region" description="Helical" evidence="8">
    <location>
        <begin position="21"/>
        <end position="44"/>
    </location>
</feature>
<keyword evidence="3" id="KW-1003">Cell membrane</keyword>
<dbReference type="SUPFAM" id="SSF103473">
    <property type="entry name" value="MFS general substrate transporter"/>
    <property type="match status" value="1"/>
</dbReference>
<feature type="transmembrane region" description="Helical" evidence="8">
    <location>
        <begin position="296"/>
        <end position="314"/>
    </location>
</feature>
<reference evidence="10" key="1">
    <citation type="submission" date="2016-10" db="EMBL/GenBank/DDBJ databases">
        <authorList>
            <person name="de Groot N.N."/>
        </authorList>
    </citation>
    <scope>NUCLEOTIDE SEQUENCE</scope>
</reference>
<feature type="transmembrane region" description="Helical" evidence="8">
    <location>
        <begin position="236"/>
        <end position="254"/>
    </location>
</feature>
<evidence type="ECO:0000256" key="5">
    <source>
        <dbReference type="ARBA" id="ARBA00022692"/>
    </source>
</evidence>
<keyword evidence="5 8" id="KW-0812">Transmembrane</keyword>
<feature type="transmembrane region" description="Helical" evidence="8">
    <location>
        <begin position="76"/>
        <end position="93"/>
    </location>
</feature>
<dbReference type="InterPro" id="IPR024989">
    <property type="entry name" value="MFS_assoc_dom"/>
</dbReference>
<dbReference type="AlphaFoldDB" id="A0A1W1BRJ4"/>
<dbReference type="PANTHER" id="PTHR23522">
    <property type="entry name" value="BLL5896 PROTEIN"/>
    <property type="match status" value="1"/>
</dbReference>
<keyword evidence="2" id="KW-0813">Transport</keyword>
<feature type="transmembrane region" description="Helical" evidence="8">
    <location>
        <begin position="99"/>
        <end position="117"/>
    </location>
</feature>
<feature type="transmembrane region" description="Helical" evidence="8">
    <location>
        <begin position="161"/>
        <end position="182"/>
    </location>
</feature>
<name>A0A1W1BRJ4_9ZZZZ</name>
<feature type="transmembrane region" description="Helical" evidence="8">
    <location>
        <begin position="326"/>
        <end position="344"/>
    </location>
</feature>
<evidence type="ECO:0000256" key="2">
    <source>
        <dbReference type="ARBA" id="ARBA00022448"/>
    </source>
</evidence>
<accession>A0A1W1BRJ4</accession>
<comment type="subcellular location">
    <subcellularLocation>
        <location evidence="1">Cell inner membrane</location>
        <topology evidence="1">Multi-pass membrane protein</topology>
    </subcellularLocation>
</comment>
<dbReference type="PANTHER" id="PTHR23522:SF10">
    <property type="entry name" value="3-PHENYLPROPIONIC ACID TRANSPORTER-RELATED"/>
    <property type="match status" value="1"/>
</dbReference>